<dbReference type="CDD" id="cd01949">
    <property type="entry name" value="GGDEF"/>
    <property type="match status" value="1"/>
</dbReference>
<feature type="transmembrane region" description="Helical" evidence="1">
    <location>
        <begin position="98"/>
        <end position="116"/>
    </location>
</feature>
<feature type="transmembrane region" description="Helical" evidence="1">
    <location>
        <begin position="42"/>
        <end position="61"/>
    </location>
</feature>
<reference evidence="3" key="1">
    <citation type="submission" date="2016-09" db="EMBL/GenBank/DDBJ databases">
        <title>Draft genome of thermotolerant cyanobacterium Desertifilum sp. strain IPPAS B-1220.</title>
        <authorList>
            <person name="Sinetova M.A."/>
            <person name="Bolakhan K."/>
            <person name="Zayadan B.K."/>
            <person name="Mironov K.S."/>
            <person name="Ustinova V."/>
            <person name="Kupriyanova E.V."/>
            <person name="Sidorov R.A."/>
            <person name="Skrypnik A.N."/>
            <person name="Gogoleva N.E."/>
            <person name="Gogolev Y.V."/>
            <person name="Los D.A."/>
        </authorList>
    </citation>
    <scope>NUCLEOTIDE SEQUENCE [LARGE SCALE GENOMIC DNA]</scope>
    <source>
        <strain evidence="3">IPPAS B-1220</strain>
    </source>
</reference>
<keyword evidence="1" id="KW-0472">Membrane</keyword>
<dbReference type="AlphaFoldDB" id="A0A1E5QLX0"/>
<dbReference type="InterPro" id="IPR029787">
    <property type="entry name" value="Nucleotide_cyclase"/>
</dbReference>
<dbReference type="EMBL" id="MJGC01000047">
    <property type="protein sequence ID" value="OEJ75640.1"/>
    <property type="molecule type" value="Genomic_DNA"/>
</dbReference>
<dbReference type="SMART" id="SM00267">
    <property type="entry name" value="GGDEF"/>
    <property type="match status" value="1"/>
</dbReference>
<dbReference type="Gene3D" id="3.30.70.270">
    <property type="match status" value="1"/>
</dbReference>
<evidence type="ECO:0000259" key="2">
    <source>
        <dbReference type="PROSITE" id="PS50887"/>
    </source>
</evidence>
<dbReference type="OrthoDB" id="9759607at2"/>
<evidence type="ECO:0000313" key="3">
    <source>
        <dbReference type="EMBL" id="OEJ75640.1"/>
    </source>
</evidence>
<dbReference type="SUPFAM" id="SSF55073">
    <property type="entry name" value="Nucleotide cyclase"/>
    <property type="match status" value="1"/>
</dbReference>
<dbReference type="GO" id="GO:0052621">
    <property type="term" value="F:diguanylate cyclase activity"/>
    <property type="evidence" value="ECO:0007669"/>
    <property type="project" value="TreeGrafter"/>
</dbReference>
<protein>
    <recommendedName>
        <fullName evidence="2">GGDEF domain-containing protein</fullName>
    </recommendedName>
</protein>
<feature type="transmembrane region" description="Helical" evidence="1">
    <location>
        <begin position="73"/>
        <end position="92"/>
    </location>
</feature>
<feature type="transmembrane region" description="Helical" evidence="1">
    <location>
        <begin position="152"/>
        <end position="173"/>
    </location>
</feature>
<name>A0A1E5QLX0_9CYAN</name>
<accession>A0A1E5QLX0</accession>
<dbReference type="PANTHER" id="PTHR45138">
    <property type="entry name" value="REGULATORY COMPONENTS OF SENSORY TRANSDUCTION SYSTEM"/>
    <property type="match status" value="1"/>
</dbReference>
<dbReference type="PANTHER" id="PTHR45138:SF9">
    <property type="entry name" value="DIGUANYLATE CYCLASE DGCM-RELATED"/>
    <property type="match status" value="1"/>
</dbReference>
<dbReference type="InterPro" id="IPR043128">
    <property type="entry name" value="Rev_trsase/Diguanyl_cyclase"/>
</dbReference>
<dbReference type="GO" id="GO:0043709">
    <property type="term" value="P:cell adhesion involved in single-species biofilm formation"/>
    <property type="evidence" value="ECO:0007669"/>
    <property type="project" value="TreeGrafter"/>
</dbReference>
<dbReference type="InterPro" id="IPR000160">
    <property type="entry name" value="GGDEF_dom"/>
</dbReference>
<keyword evidence="1" id="KW-1133">Transmembrane helix</keyword>
<comment type="caution">
    <text evidence="3">The sequence shown here is derived from an EMBL/GenBank/DDBJ whole genome shotgun (WGS) entry which is preliminary data.</text>
</comment>
<dbReference type="NCBIfam" id="TIGR00254">
    <property type="entry name" value="GGDEF"/>
    <property type="match status" value="1"/>
</dbReference>
<dbReference type="GO" id="GO:1902201">
    <property type="term" value="P:negative regulation of bacterial-type flagellum-dependent cell motility"/>
    <property type="evidence" value="ECO:0007669"/>
    <property type="project" value="TreeGrafter"/>
</dbReference>
<dbReference type="PROSITE" id="PS50887">
    <property type="entry name" value="GGDEF"/>
    <property type="match status" value="1"/>
</dbReference>
<dbReference type="STRING" id="1781255.BH720_08340"/>
<dbReference type="Pfam" id="PF00990">
    <property type="entry name" value="GGDEF"/>
    <property type="match status" value="1"/>
</dbReference>
<gene>
    <name evidence="3" type="ORF">BH720_08340</name>
</gene>
<organism evidence="3">
    <name type="scientific">Desertifilum tharense IPPAS B-1220</name>
    <dbReference type="NCBI Taxonomy" id="1781255"/>
    <lineage>
        <taxon>Bacteria</taxon>
        <taxon>Bacillati</taxon>
        <taxon>Cyanobacteriota</taxon>
        <taxon>Cyanophyceae</taxon>
        <taxon>Desertifilales</taxon>
        <taxon>Desertifilaceae</taxon>
        <taxon>Desertifilum</taxon>
    </lineage>
</organism>
<keyword evidence="1" id="KW-0812">Transmembrane</keyword>
<feature type="transmembrane region" description="Helical" evidence="1">
    <location>
        <begin position="180"/>
        <end position="198"/>
    </location>
</feature>
<proteinExistence type="predicted"/>
<sequence length="393" mass="44123">MSEDLQSIELATASLNLQASPPSLVHRYQVWRRQWIVNRLRLGLGVILGSFIVFVLLENVATSDPVAMRLLSLRLSTGVALAASWGFSLSVWGSWNPWIGLGVASGSVTLLPQVLASLGGQAFFDPQVWILMFLLQGVCFPVRWWMHAIAQALPLVYFAIAYWLLQLPLVELYPHNILETYLNLAGLSVICSVAVYGFERSRYGEFTAQQKITELCEKLESQTTIDPLTQLANRRRFEEYLEQEWRRMGRELQPLSLIVCQVDAFSHYLYTYGQEIGDECLQQMAQAIQKGVQRPADLTVRYTMDAFIILLPNTDASGAMRVATKIRTAVNQLKIFHANSPARAYVTMSFGVSSAIPQRNSMPISLAIDAEAALHQAKLRGGDRILQYPLNRD</sequence>
<dbReference type="InterPro" id="IPR050469">
    <property type="entry name" value="Diguanylate_Cyclase"/>
</dbReference>
<evidence type="ECO:0000256" key="1">
    <source>
        <dbReference type="SAM" id="Phobius"/>
    </source>
</evidence>
<dbReference type="GO" id="GO:0005886">
    <property type="term" value="C:plasma membrane"/>
    <property type="evidence" value="ECO:0007669"/>
    <property type="project" value="TreeGrafter"/>
</dbReference>
<dbReference type="RefSeq" id="WP_069966725.1">
    <property type="nucleotide sequence ID" value="NZ_CM124774.1"/>
</dbReference>
<feature type="domain" description="GGDEF" evidence="2">
    <location>
        <begin position="253"/>
        <end position="390"/>
    </location>
</feature>